<accession>A0A177TGM6</accession>
<dbReference type="PANTHER" id="PTHR28181:SF1">
    <property type="entry name" value="COLD TOLERANCE PROTEIN 1"/>
    <property type="match status" value="1"/>
</dbReference>
<comment type="caution">
    <text evidence="2">The sequence shown here is derived from an EMBL/GenBank/DDBJ whole genome shotgun (WGS) entry which is preliminary data.</text>
</comment>
<dbReference type="Proteomes" id="UP000077521">
    <property type="component" value="Unassembled WGS sequence"/>
</dbReference>
<dbReference type="InterPro" id="IPR023214">
    <property type="entry name" value="HAD_sf"/>
</dbReference>
<gene>
    <name evidence="2" type="ORF">A4X13_0g5026</name>
</gene>
<evidence type="ECO:0000256" key="1">
    <source>
        <dbReference type="SAM" id="MobiDB-lite"/>
    </source>
</evidence>
<feature type="compositionally biased region" description="Polar residues" evidence="1">
    <location>
        <begin position="203"/>
        <end position="228"/>
    </location>
</feature>
<sequence>MTSPKPHPSLSPSMDRNHQTPKLQLFFDWDETITAHDTLSLIPPPNTTPPFSELGKAYMDDLNTFQSTFKSTSKTTYSPQDIAQMYDLNQDSTPHLSPQLCNELAYLYALDHVEVTSVNRTEKSGIFIGWDPAQARERAASTELVQIRQGWQDIVTWLVHQPSEAVEMHIISVSWSSTFIRAGLESHPHSLLPSTSPFPTTLNANDPSLSPNNVGNGTLSKSSPSSISDRGDTRAGIRTGKHKLDVLQALSASSTAITVYVGDSSTDLPCLLHVHIGILIGNKESMLKKLDGLGIEVESADSFLERWGAQSTRDALGKGLGADEKPRLVGVQDWRDVLRILHVL</sequence>
<protein>
    <submittedName>
        <fullName evidence="2">Uncharacterized protein</fullName>
    </submittedName>
</protein>
<dbReference type="InterPro" id="IPR050849">
    <property type="entry name" value="HAD-like_hydrolase_phosphatase"/>
</dbReference>
<dbReference type="Gene3D" id="3.40.50.1000">
    <property type="entry name" value="HAD superfamily/HAD-like"/>
    <property type="match status" value="1"/>
</dbReference>
<organism evidence="2 3">
    <name type="scientific">Tilletia indica</name>
    <dbReference type="NCBI Taxonomy" id="43049"/>
    <lineage>
        <taxon>Eukaryota</taxon>
        <taxon>Fungi</taxon>
        <taxon>Dikarya</taxon>
        <taxon>Basidiomycota</taxon>
        <taxon>Ustilaginomycotina</taxon>
        <taxon>Exobasidiomycetes</taxon>
        <taxon>Tilletiales</taxon>
        <taxon>Tilletiaceae</taxon>
        <taxon>Tilletia</taxon>
    </lineage>
</organism>
<keyword evidence="3" id="KW-1185">Reference proteome</keyword>
<evidence type="ECO:0000313" key="2">
    <source>
        <dbReference type="EMBL" id="KAE8249900.1"/>
    </source>
</evidence>
<reference evidence="2" key="2">
    <citation type="journal article" date="2019" name="IMA Fungus">
        <title>Genome sequencing and comparison of five Tilletia species to identify candidate genes for the detection of regulated species infecting wheat.</title>
        <authorList>
            <person name="Nguyen H.D.T."/>
            <person name="Sultana T."/>
            <person name="Kesanakurti P."/>
            <person name="Hambleton S."/>
        </authorList>
    </citation>
    <scope>NUCLEOTIDE SEQUENCE</scope>
    <source>
        <strain evidence="2">DAOMC 236416</strain>
    </source>
</reference>
<dbReference type="EMBL" id="LWDF02000362">
    <property type="protein sequence ID" value="KAE8249900.1"/>
    <property type="molecule type" value="Genomic_DNA"/>
</dbReference>
<evidence type="ECO:0000313" key="3">
    <source>
        <dbReference type="Proteomes" id="UP000077521"/>
    </source>
</evidence>
<dbReference type="InterPro" id="IPR036412">
    <property type="entry name" value="HAD-like_sf"/>
</dbReference>
<reference evidence="2" key="1">
    <citation type="submission" date="2016-04" db="EMBL/GenBank/DDBJ databases">
        <authorList>
            <person name="Nguyen H.D."/>
            <person name="Samba Siva P."/>
            <person name="Cullis J."/>
            <person name="Levesque C.A."/>
            <person name="Hambleton S."/>
        </authorList>
    </citation>
    <scope>NUCLEOTIDE SEQUENCE</scope>
    <source>
        <strain evidence="2">DAOMC 236416</strain>
    </source>
</reference>
<dbReference type="AlphaFoldDB" id="A0A177TGM6"/>
<name>A0A177TGM6_9BASI</name>
<feature type="region of interest" description="Disordered" evidence="1">
    <location>
        <begin position="195"/>
        <end position="235"/>
    </location>
</feature>
<proteinExistence type="predicted"/>
<dbReference type="SUPFAM" id="SSF56784">
    <property type="entry name" value="HAD-like"/>
    <property type="match status" value="1"/>
</dbReference>
<dbReference type="PANTHER" id="PTHR28181">
    <property type="entry name" value="UPF0655 PROTEIN YCR015C"/>
    <property type="match status" value="1"/>
</dbReference>